<dbReference type="CDD" id="cd02042">
    <property type="entry name" value="ParAB_family"/>
    <property type="match status" value="1"/>
</dbReference>
<dbReference type="Gene3D" id="3.40.50.300">
    <property type="entry name" value="P-loop containing nucleotide triphosphate hydrolases"/>
    <property type="match status" value="1"/>
</dbReference>
<organism evidence="2 3">
    <name type="scientific">Henriciella barbarensis</name>
    <dbReference type="NCBI Taxonomy" id="86342"/>
    <lineage>
        <taxon>Bacteria</taxon>
        <taxon>Pseudomonadati</taxon>
        <taxon>Pseudomonadota</taxon>
        <taxon>Alphaproteobacteria</taxon>
        <taxon>Hyphomonadales</taxon>
        <taxon>Hyphomonadaceae</taxon>
        <taxon>Henriciella</taxon>
    </lineage>
</organism>
<dbReference type="PANTHER" id="PTHR13696:SF96">
    <property type="entry name" value="COBQ_COBB_MIND_PARA NUCLEOTIDE BINDING DOMAIN-CONTAINING PROTEIN"/>
    <property type="match status" value="1"/>
</dbReference>
<sequence length="298" mass="33363">MAADGFGSFGSAHEDGTRENDAAARPCRIITIGNEKGGAGKSTVAMHLCIALLRQGKRVGAIDLDVRQRSFTRYLENRYRWIETTSSRLPMPDMIRVDASALRSLDEAEAEEANRLEAAIKRLSTVCDVIIIDAPGSDTFLSRLAHEKAETLITPLNDSFVDFDLLGDVNPQTLQVLRPSFYSEMVWSCRKTRAQQRKRPLDWIVMRNRTSPLEARNKQKVGEAMDNLSKRVGFRIAPGLSERVIYRELFPAGLTLLDLTEKGSNFAFTMSHVAARQELRELVLMLKLPELADADLVI</sequence>
<evidence type="ECO:0000313" key="2">
    <source>
        <dbReference type="EMBL" id="RIJ25995.1"/>
    </source>
</evidence>
<name>A0A399R769_9PROT</name>
<gene>
    <name evidence="2" type="ORF">D1224_02450</name>
</gene>
<evidence type="ECO:0000256" key="1">
    <source>
        <dbReference type="SAM" id="MobiDB-lite"/>
    </source>
</evidence>
<dbReference type="OrthoDB" id="13869at2"/>
<evidence type="ECO:0000313" key="3">
    <source>
        <dbReference type="Proteomes" id="UP000265431"/>
    </source>
</evidence>
<dbReference type="Proteomes" id="UP000265431">
    <property type="component" value="Unassembled WGS sequence"/>
</dbReference>
<dbReference type="EMBL" id="QWGB01000004">
    <property type="protein sequence ID" value="RIJ25995.1"/>
    <property type="molecule type" value="Genomic_DNA"/>
</dbReference>
<protein>
    <submittedName>
        <fullName evidence="2">ATPase</fullName>
    </submittedName>
</protein>
<dbReference type="SUPFAM" id="SSF52540">
    <property type="entry name" value="P-loop containing nucleoside triphosphate hydrolases"/>
    <property type="match status" value="1"/>
</dbReference>
<keyword evidence="3" id="KW-1185">Reference proteome</keyword>
<accession>A0A399R769</accession>
<dbReference type="Pfam" id="PF09140">
    <property type="entry name" value="MipZ"/>
    <property type="match status" value="1"/>
</dbReference>
<comment type="caution">
    <text evidence="2">The sequence shown here is derived from an EMBL/GenBank/DDBJ whole genome shotgun (WGS) entry which is preliminary data.</text>
</comment>
<feature type="region of interest" description="Disordered" evidence="1">
    <location>
        <begin position="1"/>
        <end position="20"/>
    </location>
</feature>
<dbReference type="RefSeq" id="WP_119378344.1">
    <property type="nucleotide sequence ID" value="NZ_QWGB01000004.1"/>
</dbReference>
<reference evidence="2 3" key="1">
    <citation type="submission" date="2018-08" db="EMBL/GenBank/DDBJ databases">
        <title>Henriciella mobilis sp. nov., isolated from seawater.</title>
        <authorList>
            <person name="Cheng H."/>
            <person name="Wu Y.-H."/>
            <person name="Xu X.-W."/>
            <person name="Guo L.-L."/>
        </authorList>
    </citation>
    <scope>NUCLEOTIDE SEQUENCE [LARGE SCALE GENOMIC DNA]</scope>
    <source>
        <strain evidence="2 3">CCUG66934</strain>
    </source>
</reference>
<dbReference type="InterPro" id="IPR027417">
    <property type="entry name" value="P-loop_NTPase"/>
</dbReference>
<dbReference type="AlphaFoldDB" id="A0A399R769"/>
<dbReference type="InterPro" id="IPR050678">
    <property type="entry name" value="DNA_Partitioning_ATPase"/>
</dbReference>
<proteinExistence type="predicted"/>
<dbReference type="InterPro" id="IPR015223">
    <property type="entry name" value="MipZ"/>
</dbReference>
<dbReference type="PANTHER" id="PTHR13696">
    <property type="entry name" value="P-LOOP CONTAINING NUCLEOSIDE TRIPHOSPHATE HYDROLASE"/>
    <property type="match status" value="1"/>
</dbReference>